<dbReference type="SUPFAM" id="SSF50974">
    <property type="entry name" value="Nitrous oxide reductase, N-terminal domain"/>
    <property type="match status" value="1"/>
</dbReference>
<dbReference type="PANTHER" id="PTHR30344:SF1">
    <property type="entry name" value="6-PHOSPHOGLUCONOLACTONASE"/>
    <property type="match status" value="1"/>
</dbReference>
<organism evidence="2 3">
    <name type="scientific">Sphaerisporangium album</name>
    <dbReference type="NCBI Taxonomy" id="509200"/>
    <lineage>
        <taxon>Bacteria</taxon>
        <taxon>Bacillati</taxon>
        <taxon>Actinomycetota</taxon>
        <taxon>Actinomycetes</taxon>
        <taxon>Streptosporangiales</taxon>
        <taxon>Streptosporangiaceae</taxon>
        <taxon>Sphaerisporangium</taxon>
    </lineage>
</organism>
<reference evidence="2 3" key="1">
    <citation type="submission" date="2018-06" db="EMBL/GenBank/DDBJ databases">
        <title>Sphaerisporangium craniellae sp. nov., isolated from a marine sponge in the South China Sea.</title>
        <authorList>
            <person name="Li L."/>
        </authorList>
    </citation>
    <scope>NUCLEOTIDE SEQUENCE [LARGE SCALE GENOMIC DNA]</scope>
    <source>
        <strain evidence="2 3">CCTCC AA 208026</strain>
    </source>
</reference>
<dbReference type="AlphaFoldDB" id="A0A367FEP9"/>
<comment type="similarity">
    <text evidence="1">Belongs to the cycloisomerase 2 family.</text>
</comment>
<dbReference type="PANTHER" id="PTHR30344">
    <property type="entry name" value="6-PHOSPHOGLUCONOLACTONASE-RELATED"/>
    <property type="match status" value="1"/>
</dbReference>
<comment type="caution">
    <text evidence="2">The sequence shown here is derived from an EMBL/GenBank/DDBJ whole genome shotgun (WGS) entry which is preliminary data.</text>
</comment>
<dbReference type="InterPro" id="IPR015943">
    <property type="entry name" value="WD40/YVTN_repeat-like_dom_sf"/>
</dbReference>
<accession>A0A367FEP9</accession>
<dbReference type="InterPro" id="IPR011045">
    <property type="entry name" value="N2O_reductase_N"/>
</dbReference>
<dbReference type="OrthoDB" id="9790815at2"/>
<dbReference type="InterPro" id="IPR050282">
    <property type="entry name" value="Cycloisomerase_2"/>
</dbReference>
<evidence type="ECO:0000313" key="2">
    <source>
        <dbReference type="EMBL" id="RCG28322.1"/>
    </source>
</evidence>
<evidence type="ECO:0000313" key="3">
    <source>
        <dbReference type="Proteomes" id="UP000253094"/>
    </source>
</evidence>
<dbReference type="Gene3D" id="2.130.10.10">
    <property type="entry name" value="YVTN repeat-like/Quinoprotein amine dehydrogenase"/>
    <property type="match status" value="1"/>
</dbReference>
<dbReference type="Pfam" id="PF10282">
    <property type="entry name" value="Lactonase"/>
    <property type="match status" value="1"/>
</dbReference>
<sequence length="366" mass="38337">MWPQRGSRRGRGAIVGAMTSGTSETSENGAGAAGHDLVYIGGYTPETGGTGLGLTVARRQDGALTAIAETSAPGPSFLAMHPRLPVLYAVLEREEGGVAAYSADPEGPKLLADGASGGSYPCHLAVDPTGTWLAIANYGDGTVAVYRLGSSGLFDGRPRLFPNEGHGPDPARQAEPHAHQAVFGPGRILHVTDLGTDEVRRFLLGAGPEPHPEGPARLPSGSGPRHMARHDDRWYVTGELDGMITILDSEWREIGRTPASRSSVRNHVSHIEIAQDGRHLYVANRGPDTISVFSLDGGEGPGLTPVAEVGSGGLWPRHFALAGDRMYVANQRSDEVATLALSDGVPRITGESFKVGSPSCVLVVPA</sequence>
<dbReference type="GO" id="GO:0017057">
    <property type="term" value="F:6-phosphogluconolactonase activity"/>
    <property type="evidence" value="ECO:0007669"/>
    <property type="project" value="TreeGrafter"/>
</dbReference>
<gene>
    <name evidence="2" type="ORF">DQ384_24705</name>
</gene>
<evidence type="ECO:0000256" key="1">
    <source>
        <dbReference type="ARBA" id="ARBA00005564"/>
    </source>
</evidence>
<name>A0A367FEP9_9ACTN</name>
<dbReference type="InterPro" id="IPR019405">
    <property type="entry name" value="Lactonase_7-beta_prop"/>
</dbReference>
<dbReference type="EMBL" id="QOIL01000014">
    <property type="protein sequence ID" value="RCG28322.1"/>
    <property type="molecule type" value="Genomic_DNA"/>
</dbReference>
<keyword evidence="3" id="KW-1185">Reference proteome</keyword>
<proteinExistence type="inferred from homology"/>
<protein>
    <submittedName>
        <fullName evidence="2">Lactonase family protein</fullName>
    </submittedName>
</protein>
<dbReference type="Proteomes" id="UP000253094">
    <property type="component" value="Unassembled WGS sequence"/>
</dbReference>